<evidence type="ECO:0000313" key="2">
    <source>
        <dbReference type="Proteomes" id="UP000178943"/>
    </source>
</evidence>
<comment type="caution">
    <text evidence="1">The sequence shown here is derived from an EMBL/GenBank/DDBJ whole genome shotgun (WGS) entry which is preliminary data.</text>
</comment>
<sequence>MELTVADVKYNFTPREGDFLPRIDYFCTNCHKPFGKETIAFKQANTKICIANLTKEVKQYLFNVHGPLIETNSQQCDKVLEIYTAEIDSFLKFPTDSYEYRRFILDQDQNYIYFWTYHLAGYIDKSTWKACAFLCNEQTQKSAFLINELILGYFAWWSIFHGGLMMHGASIVRDQKAYIFFGPSGAGKTTISRLSEHLKIISDEYSMISKINSSYFVFRPPQKKSITRLDNWQEGFPLAGIYRLIQSNERFIEKIPKALMISEILANLLFAHAYNVLGLHAVANAAAILGTTENGMLHFKKDQFFWEVIP</sequence>
<dbReference type="Proteomes" id="UP000178943">
    <property type="component" value="Unassembled WGS sequence"/>
</dbReference>
<proteinExistence type="predicted"/>
<dbReference type="AlphaFoldDB" id="A0A1F5VG38"/>
<organism evidence="1 2">
    <name type="scientific">Candidatus Fischerbacteria bacterium RBG_13_37_8</name>
    <dbReference type="NCBI Taxonomy" id="1817863"/>
    <lineage>
        <taxon>Bacteria</taxon>
        <taxon>Candidatus Fischeribacteriota</taxon>
    </lineage>
</organism>
<dbReference type="SUPFAM" id="SSF53795">
    <property type="entry name" value="PEP carboxykinase-like"/>
    <property type="match status" value="1"/>
</dbReference>
<gene>
    <name evidence="1" type="ORF">A2Y62_17195</name>
</gene>
<dbReference type="EMBL" id="MFGW01000180">
    <property type="protein sequence ID" value="OGF62384.1"/>
    <property type="molecule type" value="Genomic_DNA"/>
</dbReference>
<accession>A0A1F5VG38</accession>
<dbReference type="Gene3D" id="3.40.50.300">
    <property type="entry name" value="P-loop containing nucleotide triphosphate hydrolases"/>
    <property type="match status" value="1"/>
</dbReference>
<dbReference type="STRING" id="1817863.A2Y62_17195"/>
<name>A0A1F5VG38_9BACT</name>
<protein>
    <submittedName>
        <fullName evidence="1">Uncharacterized protein</fullName>
    </submittedName>
</protein>
<evidence type="ECO:0000313" key="1">
    <source>
        <dbReference type="EMBL" id="OGF62384.1"/>
    </source>
</evidence>
<reference evidence="1 2" key="1">
    <citation type="journal article" date="2016" name="Nat. Commun.">
        <title>Thousands of microbial genomes shed light on interconnected biogeochemical processes in an aquifer system.</title>
        <authorList>
            <person name="Anantharaman K."/>
            <person name="Brown C.T."/>
            <person name="Hug L.A."/>
            <person name="Sharon I."/>
            <person name="Castelle C.J."/>
            <person name="Probst A.J."/>
            <person name="Thomas B.C."/>
            <person name="Singh A."/>
            <person name="Wilkins M.J."/>
            <person name="Karaoz U."/>
            <person name="Brodie E.L."/>
            <person name="Williams K.H."/>
            <person name="Hubbard S.S."/>
            <person name="Banfield J.F."/>
        </authorList>
    </citation>
    <scope>NUCLEOTIDE SEQUENCE [LARGE SCALE GENOMIC DNA]</scope>
</reference>
<dbReference type="InterPro" id="IPR027417">
    <property type="entry name" value="P-loop_NTPase"/>
</dbReference>